<reference evidence="2 3" key="1">
    <citation type="journal article" date="2019" name="Emerg. Microbes Infect.">
        <title>Comprehensive subspecies identification of 175 nontuberculous mycobacteria species based on 7547 genomic profiles.</title>
        <authorList>
            <person name="Matsumoto Y."/>
            <person name="Kinjo T."/>
            <person name="Motooka D."/>
            <person name="Nabeya D."/>
            <person name="Jung N."/>
            <person name="Uechi K."/>
            <person name="Horii T."/>
            <person name="Iida T."/>
            <person name="Fujita J."/>
            <person name="Nakamura S."/>
        </authorList>
    </citation>
    <scope>NUCLEOTIDE SEQUENCE [LARGE SCALE GENOMIC DNA]</scope>
    <source>
        <strain evidence="2 3">JCM 6391</strain>
    </source>
</reference>
<dbReference type="Proteomes" id="UP000466997">
    <property type="component" value="Chromosome"/>
</dbReference>
<dbReference type="InterPro" id="IPR032708">
    <property type="entry name" value="McjB_C"/>
</dbReference>
<evidence type="ECO:0000259" key="1">
    <source>
        <dbReference type="Pfam" id="PF13471"/>
    </source>
</evidence>
<dbReference type="EMBL" id="AP022562">
    <property type="protein sequence ID" value="BBX13360.1"/>
    <property type="molecule type" value="Genomic_DNA"/>
</dbReference>
<dbReference type="RefSeq" id="WP_013830564.1">
    <property type="nucleotide sequence ID" value="NZ_AP022562.1"/>
</dbReference>
<protein>
    <recommendedName>
        <fullName evidence="1">Microcin J25-processing protein McjB C-terminal domain-containing protein</fullName>
    </recommendedName>
</protein>
<sequence length="230" mass="25303">MTHPAPTHPPLLFCAPNLRCAEVAGQLVVLDLSAGVYDVINEVGAAMWAQLTRLPDERNLIGLAEEYGIAPATLEADFADFATAQLTAGRLVTDQRPTPPSIERSPRRAPTILRALWERAAAERDLRRGFATAYANRVGPTADTAAPRTPVELLMRRFRTAESLYPARQAPLDCLPRSLALTRFLRTAGWPARHVMGVALYPFEAHAWVELNGTALNEGDLRRFTVIQQA</sequence>
<dbReference type="AlphaFoldDB" id="A0A7I7JNI0"/>
<accession>A0A7I7JNI0</accession>
<evidence type="ECO:0000313" key="3">
    <source>
        <dbReference type="Proteomes" id="UP000466997"/>
    </source>
</evidence>
<name>A0A7I7JNI0_9MYCO</name>
<dbReference type="NCBIfam" id="NF033537">
    <property type="entry name" value="lasso_biosyn_B2"/>
    <property type="match status" value="1"/>
</dbReference>
<feature type="domain" description="Microcin J25-processing protein McjB C-terminal" evidence="1">
    <location>
        <begin position="132"/>
        <end position="228"/>
    </location>
</feature>
<dbReference type="KEGG" id="mnm:MNVM_24410"/>
<gene>
    <name evidence="2" type="ORF">MNVM_24410</name>
</gene>
<proteinExistence type="predicted"/>
<dbReference type="InterPro" id="IPR053521">
    <property type="entry name" value="McjB-like"/>
</dbReference>
<keyword evidence="3" id="KW-1185">Reference proteome</keyword>
<evidence type="ECO:0000313" key="2">
    <source>
        <dbReference type="EMBL" id="BBX13360.1"/>
    </source>
</evidence>
<dbReference type="Pfam" id="PF13471">
    <property type="entry name" value="Transglut_core3"/>
    <property type="match status" value="1"/>
</dbReference>
<organism evidence="2 3">
    <name type="scientific">Mycobacterium novum</name>
    <dbReference type="NCBI Taxonomy" id="2492438"/>
    <lineage>
        <taxon>Bacteria</taxon>
        <taxon>Bacillati</taxon>
        <taxon>Actinomycetota</taxon>
        <taxon>Actinomycetes</taxon>
        <taxon>Mycobacteriales</taxon>
        <taxon>Mycobacteriaceae</taxon>
        <taxon>Mycobacterium</taxon>
    </lineage>
</organism>